<comment type="similarity">
    <text evidence="7">Belongs to the acyl carrier protein (ACP) family.</text>
</comment>
<dbReference type="KEGG" id="afx:JZ786_19330"/>
<dbReference type="Gene3D" id="1.10.1200.10">
    <property type="entry name" value="ACP-like"/>
    <property type="match status" value="1"/>
</dbReference>
<dbReference type="PANTHER" id="PTHR20863">
    <property type="entry name" value="ACYL CARRIER PROTEIN"/>
    <property type="match status" value="1"/>
</dbReference>
<comment type="PTM">
    <text evidence="7">4'-phosphopantetheine is transferred from CoA to a specific serine of apo-ACP by AcpS. This modification is essential for activity because fatty acids are bound in thioester linkage to the sulfhydryl of the prosthetic group.</text>
</comment>
<protein>
    <recommendedName>
        <fullName evidence="7 8">Acyl carrier protein</fullName>
        <shortName evidence="7">ACP</shortName>
    </recommendedName>
</protein>
<dbReference type="NCBIfam" id="TIGR00517">
    <property type="entry name" value="acyl_carrier"/>
    <property type="match status" value="1"/>
</dbReference>
<evidence type="ECO:0000256" key="5">
    <source>
        <dbReference type="ARBA" id="ARBA00023098"/>
    </source>
</evidence>
<sequence>MRKLASTLTKEEIEDKVRKVVVNYLQSDPGSVKPESRFVDDLGADSLDLTELAVAFEDEFNLEIPDSDFGQLSTVAGVVTYIGQRLGVGAERA</sequence>
<dbReference type="SUPFAM" id="SSF47336">
    <property type="entry name" value="ACP-like"/>
    <property type="match status" value="1"/>
</dbReference>
<evidence type="ECO:0000313" key="12">
    <source>
        <dbReference type="Proteomes" id="UP000663505"/>
    </source>
</evidence>
<keyword evidence="6 7" id="KW-0275">Fatty acid biosynthesis</keyword>
<keyword evidence="5 7" id="KW-0443">Lipid metabolism</keyword>
<keyword evidence="2 7" id="KW-0444">Lipid biosynthesis</keyword>
<dbReference type="PROSITE" id="PS00012">
    <property type="entry name" value="PHOSPHOPANTETHEINE"/>
    <property type="match status" value="1"/>
</dbReference>
<keyword evidence="3 7" id="KW-0597">Phosphoprotein</keyword>
<evidence type="ECO:0000256" key="6">
    <source>
        <dbReference type="ARBA" id="ARBA00023160"/>
    </source>
</evidence>
<dbReference type="InterPro" id="IPR003231">
    <property type="entry name" value="ACP"/>
</dbReference>
<dbReference type="EMBL" id="CP071182">
    <property type="protein sequence ID" value="QSO49998.1"/>
    <property type="molecule type" value="Genomic_DNA"/>
</dbReference>
<evidence type="ECO:0000256" key="1">
    <source>
        <dbReference type="ARBA" id="ARBA00022450"/>
    </source>
</evidence>
<dbReference type="HAMAP" id="MF_01217">
    <property type="entry name" value="Acyl_carrier"/>
    <property type="match status" value="1"/>
</dbReference>
<feature type="domain" description="Carrier" evidence="10">
    <location>
        <begin position="11"/>
        <end position="86"/>
    </location>
</feature>
<evidence type="ECO:0000256" key="4">
    <source>
        <dbReference type="ARBA" id="ARBA00022832"/>
    </source>
</evidence>
<organism evidence="11 12">
    <name type="scientific">Alicyclobacillus mengziensis</name>
    <dbReference type="NCBI Taxonomy" id="2931921"/>
    <lineage>
        <taxon>Bacteria</taxon>
        <taxon>Bacillati</taxon>
        <taxon>Bacillota</taxon>
        <taxon>Bacilli</taxon>
        <taxon>Bacillales</taxon>
        <taxon>Alicyclobacillaceae</taxon>
        <taxon>Alicyclobacillus</taxon>
    </lineage>
</organism>
<keyword evidence="7" id="KW-0963">Cytoplasm</keyword>
<comment type="subcellular location">
    <subcellularLocation>
        <location evidence="7">Cytoplasm</location>
    </subcellularLocation>
</comment>
<reference evidence="11 12" key="1">
    <citation type="submission" date="2021-02" db="EMBL/GenBank/DDBJ databases">
        <title>Alicyclobacillus curvatus sp. nov. and Alicyclobacillus mengziensis sp. nov., two acidophilic bacteria isolated from acid mine drainage.</title>
        <authorList>
            <person name="Huang Y."/>
        </authorList>
    </citation>
    <scope>NUCLEOTIDE SEQUENCE [LARGE SCALE GENOMIC DNA]</scope>
    <source>
        <strain evidence="11 12">S30H14</strain>
    </source>
</reference>
<keyword evidence="12" id="KW-1185">Reference proteome</keyword>
<evidence type="ECO:0000256" key="9">
    <source>
        <dbReference type="RuleBase" id="RU003545"/>
    </source>
</evidence>
<dbReference type="GO" id="GO:0005737">
    <property type="term" value="C:cytoplasm"/>
    <property type="evidence" value="ECO:0007669"/>
    <property type="project" value="UniProtKB-SubCell"/>
</dbReference>
<gene>
    <name evidence="7 11" type="primary">acpP</name>
    <name evidence="11" type="ORF">JZ786_19330</name>
</gene>
<dbReference type="InterPro" id="IPR009081">
    <property type="entry name" value="PP-bd_ACP"/>
</dbReference>
<evidence type="ECO:0000256" key="7">
    <source>
        <dbReference type="HAMAP-Rule" id="MF_01217"/>
    </source>
</evidence>
<evidence type="ECO:0000313" key="11">
    <source>
        <dbReference type="EMBL" id="QSO49998.1"/>
    </source>
</evidence>
<dbReference type="GO" id="GO:0000035">
    <property type="term" value="F:acyl binding"/>
    <property type="evidence" value="ECO:0007669"/>
    <property type="project" value="TreeGrafter"/>
</dbReference>
<feature type="modified residue" description="O-(pantetheine 4'-phosphoryl)serine" evidence="7">
    <location>
        <position position="46"/>
    </location>
</feature>
<dbReference type="NCBIfam" id="NF002148">
    <property type="entry name" value="PRK00982.1-2"/>
    <property type="match status" value="1"/>
</dbReference>
<keyword evidence="1 7" id="KW-0596">Phosphopantetheine</keyword>
<dbReference type="PANTHER" id="PTHR20863:SF76">
    <property type="entry name" value="CARRIER DOMAIN-CONTAINING PROTEIN"/>
    <property type="match status" value="1"/>
</dbReference>
<dbReference type="GO" id="GO:0000036">
    <property type="term" value="F:acyl carrier activity"/>
    <property type="evidence" value="ECO:0007669"/>
    <property type="project" value="UniProtKB-UniRule"/>
</dbReference>
<keyword evidence="4 7" id="KW-0276">Fatty acid metabolism</keyword>
<comment type="function">
    <text evidence="7 9">Carrier of the growing fatty acid chain in fatty acid biosynthesis.</text>
</comment>
<comment type="pathway">
    <text evidence="7 9">Lipid metabolism; fatty acid biosynthesis.</text>
</comment>
<dbReference type="NCBIfam" id="NF002150">
    <property type="entry name" value="PRK00982.1-4"/>
    <property type="match status" value="1"/>
</dbReference>
<proteinExistence type="inferred from homology"/>
<dbReference type="Proteomes" id="UP000663505">
    <property type="component" value="Chromosome"/>
</dbReference>
<evidence type="ECO:0000259" key="10">
    <source>
        <dbReference type="PROSITE" id="PS50075"/>
    </source>
</evidence>
<evidence type="ECO:0000256" key="3">
    <source>
        <dbReference type="ARBA" id="ARBA00022553"/>
    </source>
</evidence>
<dbReference type="AlphaFoldDB" id="A0A9X7Z9S4"/>
<evidence type="ECO:0000256" key="2">
    <source>
        <dbReference type="ARBA" id="ARBA00022516"/>
    </source>
</evidence>
<dbReference type="Pfam" id="PF00550">
    <property type="entry name" value="PP-binding"/>
    <property type="match status" value="1"/>
</dbReference>
<comment type="PTM">
    <text evidence="9">4'-phosphopantetheine is transferred from CoA to a specific serine of apo-ACP by acpS.</text>
</comment>
<dbReference type="InterPro" id="IPR006162">
    <property type="entry name" value="Ppantetheine_attach_site"/>
</dbReference>
<evidence type="ECO:0000256" key="8">
    <source>
        <dbReference type="NCBIfam" id="TIGR00517"/>
    </source>
</evidence>
<name>A0A9X7Z9S4_9BACL</name>
<accession>A0A9X7Z9S4</accession>
<dbReference type="PROSITE" id="PS50075">
    <property type="entry name" value="CARRIER"/>
    <property type="match status" value="1"/>
</dbReference>
<dbReference type="InterPro" id="IPR036736">
    <property type="entry name" value="ACP-like_sf"/>
</dbReference>